<reference evidence="1 2" key="1">
    <citation type="submission" date="2017-12" db="EMBL/GenBank/DDBJ databases">
        <title>Comparative genomics of Botrytis spp.</title>
        <authorList>
            <person name="Valero-Jimenez C.A."/>
            <person name="Tapia P."/>
            <person name="Veloso J."/>
            <person name="Silva-Moreno E."/>
            <person name="Staats M."/>
            <person name="Valdes J.H."/>
            <person name="Van Kan J.A.L."/>
        </authorList>
    </citation>
    <scope>NUCLEOTIDE SEQUENCE [LARGE SCALE GENOMIC DNA]</scope>
    <source>
        <strain evidence="1 2">Be9601</strain>
    </source>
</reference>
<evidence type="ECO:0000313" key="1">
    <source>
        <dbReference type="EMBL" id="TGO77753.1"/>
    </source>
</evidence>
<protein>
    <submittedName>
        <fullName evidence="1">Uncharacterized protein</fullName>
    </submittedName>
</protein>
<evidence type="ECO:0000313" key="2">
    <source>
        <dbReference type="Proteomes" id="UP000297229"/>
    </source>
</evidence>
<organism evidence="1 2">
    <name type="scientific">Botrytis elliptica</name>
    <dbReference type="NCBI Taxonomy" id="278938"/>
    <lineage>
        <taxon>Eukaryota</taxon>
        <taxon>Fungi</taxon>
        <taxon>Dikarya</taxon>
        <taxon>Ascomycota</taxon>
        <taxon>Pezizomycotina</taxon>
        <taxon>Leotiomycetes</taxon>
        <taxon>Helotiales</taxon>
        <taxon>Sclerotiniaceae</taxon>
        <taxon>Botrytis</taxon>
    </lineage>
</organism>
<dbReference type="EMBL" id="PQXM01000092">
    <property type="protein sequence ID" value="TGO77753.1"/>
    <property type="molecule type" value="Genomic_DNA"/>
</dbReference>
<comment type="caution">
    <text evidence="1">The sequence shown here is derived from an EMBL/GenBank/DDBJ whole genome shotgun (WGS) entry which is preliminary data.</text>
</comment>
<accession>A0A4Z1K906</accession>
<gene>
    <name evidence="1" type="ORF">BELL_0092g00010</name>
</gene>
<name>A0A4Z1K906_9HELO</name>
<proteinExistence type="predicted"/>
<dbReference type="OrthoDB" id="3516672at2759"/>
<keyword evidence="2" id="KW-1185">Reference proteome</keyword>
<dbReference type="AlphaFoldDB" id="A0A4Z1K906"/>
<sequence>MNLDIGTSKISHSIEKLDSRIDSKTPHPNTQRRKLNSKEKIQPLRAQIKSVHVNMENPVDEVKTQIKSMPLASDSINMDVRNFTNDTNSQESKSLASYVSAYVSATMKWLGNDVAAQMTRAAANRISDQVSKHGISGTRVIPVSCTHKNASVLAPFALNVDRAIKVWNHLFKDDKIVPTSTSNMLQLAQQDESNSPDAKKFSIISGTSFGSSFMGMVHILNRTSTMAGQRQDEQRGEIASTTNGSCQVLQMSSWRNINSRVTMVCMGAIPSTVSNGVKPGVEKFAKFDPQSSLDGRAALQNATQANQGTVSQAAEAARTGAQMMSMKASDVKSSLRLWRR</sequence>
<dbReference type="Proteomes" id="UP000297229">
    <property type="component" value="Unassembled WGS sequence"/>
</dbReference>